<evidence type="ECO:0000259" key="1">
    <source>
        <dbReference type="Pfam" id="PF13477"/>
    </source>
</evidence>
<dbReference type="PANTHER" id="PTHR45947">
    <property type="entry name" value="SULFOQUINOVOSYL TRANSFERASE SQD2"/>
    <property type="match status" value="1"/>
</dbReference>
<evidence type="ECO:0000313" key="2">
    <source>
        <dbReference type="EMBL" id="TKD51394.1"/>
    </source>
</evidence>
<name>A0A4U1L4G4_9SPHN</name>
<keyword evidence="3" id="KW-1185">Reference proteome</keyword>
<dbReference type="EMBL" id="SWKR01000002">
    <property type="protein sequence ID" value="TKD51394.1"/>
    <property type="molecule type" value="Genomic_DNA"/>
</dbReference>
<dbReference type="PANTHER" id="PTHR45947:SF3">
    <property type="entry name" value="SULFOQUINOVOSYL TRANSFERASE SQD2"/>
    <property type="match status" value="1"/>
</dbReference>
<dbReference type="Pfam" id="PF13692">
    <property type="entry name" value="Glyco_trans_1_4"/>
    <property type="match status" value="1"/>
</dbReference>
<proteinExistence type="predicted"/>
<accession>A0A4U1L4G4</accession>
<dbReference type="AlphaFoldDB" id="A0A4U1L4G4"/>
<feature type="domain" description="Glycosyltransferase subfamily 4-like N-terminal" evidence="1">
    <location>
        <begin position="4"/>
        <end position="154"/>
    </location>
</feature>
<dbReference type="Proteomes" id="UP000309138">
    <property type="component" value="Unassembled WGS sequence"/>
</dbReference>
<dbReference type="SUPFAM" id="SSF53756">
    <property type="entry name" value="UDP-Glycosyltransferase/glycogen phosphorylase"/>
    <property type="match status" value="1"/>
</dbReference>
<sequence length="375" mass="39887">MARVLLVASYAPSLVNFRAPLIGALRDAGHDVHVAAPDAKAVIAASSLASIVTAHETALDRAGGNPLADLASIAGYHALMRRVAPSHVLPYTIKPVIYATLAARLAGVPHRFPMLTGLGYLFESDSPRALWMRRVIAPVMRAALRGADAVIFQNPDDRETIRRAGLLAQDARAKVVDGSGIDLDHFTPQPQPSSPAVLFVGRLVAAKGVAEFAAAARIVRARRPDVAFRIAGWIDAANPSAIAQADLDRWVADGDIEYLGRLDDVRPALAAASIFCLPSLYEGTPRTGLEALATGRAIVTTDAPGCREIVREGSNGHLVPVRSAQAIADAALSIVDTPGRAAAMGEASLAYARERYDVRRVNAEMLRIMRLEAIR</sequence>
<dbReference type="InterPro" id="IPR028098">
    <property type="entry name" value="Glyco_trans_4-like_N"/>
</dbReference>
<dbReference type="InterPro" id="IPR050194">
    <property type="entry name" value="Glycosyltransferase_grp1"/>
</dbReference>
<dbReference type="RefSeq" id="WP_136943337.1">
    <property type="nucleotide sequence ID" value="NZ_SWKR01000002.1"/>
</dbReference>
<keyword evidence="2" id="KW-0808">Transferase</keyword>
<dbReference type="GO" id="GO:0016757">
    <property type="term" value="F:glycosyltransferase activity"/>
    <property type="evidence" value="ECO:0007669"/>
    <property type="project" value="UniProtKB-ARBA"/>
</dbReference>
<dbReference type="OrthoDB" id="9790710at2"/>
<dbReference type="Gene3D" id="3.40.50.2000">
    <property type="entry name" value="Glycogen Phosphorylase B"/>
    <property type="match status" value="2"/>
</dbReference>
<dbReference type="CDD" id="cd03808">
    <property type="entry name" value="GT4_CapM-like"/>
    <property type="match status" value="1"/>
</dbReference>
<reference evidence="2 3" key="1">
    <citation type="submission" date="2019-04" db="EMBL/GenBank/DDBJ databases">
        <authorList>
            <person name="Yang Y."/>
            <person name="Wei D."/>
        </authorList>
    </citation>
    <scope>NUCLEOTIDE SEQUENCE [LARGE SCALE GENOMIC DNA]</scope>
    <source>
        <strain evidence="2 3">L-1-4w-11</strain>
    </source>
</reference>
<comment type="caution">
    <text evidence="2">The sequence shown here is derived from an EMBL/GenBank/DDBJ whole genome shotgun (WGS) entry which is preliminary data.</text>
</comment>
<gene>
    <name evidence="2" type="ORF">FBR43_11990</name>
</gene>
<dbReference type="Pfam" id="PF13477">
    <property type="entry name" value="Glyco_trans_4_2"/>
    <property type="match status" value="1"/>
</dbReference>
<protein>
    <submittedName>
        <fullName evidence="2">Glycosyltransferase family 4 protein</fullName>
    </submittedName>
</protein>
<evidence type="ECO:0000313" key="3">
    <source>
        <dbReference type="Proteomes" id="UP000309138"/>
    </source>
</evidence>
<organism evidence="2 3">
    <name type="scientific">Sphingomonas baiyangensis</name>
    <dbReference type="NCBI Taxonomy" id="2572576"/>
    <lineage>
        <taxon>Bacteria</taxon>
        <taxon>Pseudomonadati</taxon>
        <taxon>Pseudomonadota</taxon>
        <taxon>Alphaproteobacteria</taxon>
        <taxon>Sphingomonadales</taxon>
        <taxon>Sphingomonadaceae</taxon>
        <taxon>Sphingomonas</taxon>
    </lineage>
</organism>